<organism evidence="1 2">
    <name type="scientific">Stieleria bergensis</name>
    <dbReference type="NCBI Taxonomy" id="2528025"/>
    <lineage>
        <taxon>Bacteria</taxon>
        <taxon>Pseudomonadati</taxon>
        <taxon>Planctomycetota</taxon>
        <taxon>Planctomycetia</taxon>
        <taxon>Pirellulales</taxon>
        <taxon>Pirellulaceae</taxon>
        <taxon>Stieleria</taxon>
    </lineage>
</organism>
<sequence length="466" mass="49600">MLTTQLFGGIAHAQVGLVPGGVAAPAGQPAITTTPFNTVPPAGPAISAGPPPFSTFDPYAVPAQAPTTLGAPAAGGMPTGTVFGPGQGSGGMFAPATPYSVPGAPAYGGLATQPPPLINFGGLASPTGVPLAAPANVGGSVMPAPAMGGTAYPSPAYPPSYPPAPYDSANSIYPSAMPGTLFPGGINGTPMPAFSGFNPTRIVQRLRFRHSWIYDSNSVNGVEINMTDVALAFAWPSFLWSQQPLYIAPAFSVNTFSGPEASTGADLPGSTYGASLDFSWRSNPDQIIGAELLFSVGSFSEWNLARSDGILFRGRGLGVVRLTPTTTFKLGIIYYDRVDIKMLPAFGVFCRPNPGTKIDLFFPEPRYARYLATIGTHDVWWYLEGEYGGGSWTIDRDDGREDQFDYNDIRFRGGWEWGPTERMRAGQRSWFFDLGVAFERQIVYRYNPQDNLNLGTAFMLRLGLGY</sequence>
<keyword evidence="2" id="KW-1185">Reference proteome</keyword>
<dbReference type="Proteomes" id="UP000315003">
    <property type="component" value="Chromosome"/>
</dbReference>
<evidence type="ECO:0000313" key="2">
    <source>
        <dbReference type="Proteomes" id="UP000315003"/>
    </source>
</evidence>
<reference evidence="1 2" key="1">
    <citation type="submission" date="2019-02" db="EMBL/GenBank/DDBJ databases">
        <title>Deep-cultivation of Planctomycetes and their phenomic and genomic characterization uncovers novel biology.</title>
        <authorList>
            <person name="Wiegand S."/>
            <person name="Jogler M."/>
            <person name="Boedeker C."/>
            <person name="Pinto D."/>
            <person name="Vollmers J."/>
            <person name="Rivas-Marin E."/>
            <person name="Kohn T."/>
            <person name="Peeters S.H."/>
            <person name="Heuer A."/>
            <person name="Rast P."/>
            <person name="Oberbeckmann S."/>
            <person name="Bunk B."/>
            <person name="Jeske O."/>
            <person name="Meyerdierks A."/>
            <person name="Storesund J.E."/>
            <person name="Kallscheuer N."/>
            <person name="Luecker S."/>
            <person name="Lage O.M."/>
            <person name="Pohl T."/>
            <person name="Merkel B.J."/>
            <person name="Hornburger P."/>
            <person name="Mueller R.-W."/>
            <person name="Bruemmer F."/>
            <person name="Labrenz M."/>
            <person name="Spormann A.M."/>
            <person name="Op den Camp H."/>
            <person name="Overmann J."/>
            <person name="Amann R."/>
            <person name="Jetten M.S.M."/>
            <person name="Mascher T."/>
            <person name="Medema M.H."/>
            <person name="Devos D.P."/>
            <person name="Kaster A.-K."/>
            <person name="Ovreas L."/>
            <person name="Rohde M."/>
            <person name="Galperin M.Y."/>
            <person name="Jogler C."/>
        </authorList>
    </citation>
    <scope>NUCLEOTIDE SEQUENCE [LARGE SCALE GENOMIC DNA]</scope>
    <source>
        <strain evidence="1 2">SV_7m_r</strain>
    </source>
</reference>
<protein>
    <submittedName>
        <fullName evidence="1">Uncharacterized protein</fullName>
    </submittedName>
</protein>
<gene>
    <name evidence="1" type="ORF">SV7mr_06190</name>
</gene>
<evidence type="ECO:0000313" key="1">
    <source>
        <dbReference type="EMBL" id="QDT58130.1"/>
    </source>
</evidence>
<name>A0A517SPT9_9BACT</name>
<accession>A0A517SPT9</accession>
<dbReference type="AlphaFoldDB" id="A0A517SPT9"/>
<proteinExistence type="predicted"/>
<dbReference type="EMBL" id="CP036272">
    <property type="protein sequence ID" value="QDT58130.1"/>
    <property type="molecule type" value="Genomic_DNA"/>
</dbReference>